<gene>
    <name evidence="2" type="ORF">NDU88_002555</name>
</gene>
<comment type="caution">
    <text evidence="2">The sequence shown here is derived from an EMBL/GenBank/DDBJ whole genome shotgun (WGS) entry which is preliminary data.</text>
</comment>
<protein>
    <submittedName>
        <fullName evidence="2">Uncharacterized protein</fullName>
    </submittedName>
</protein>
<evidence type="ECO:0000313" key="2">
    <source>
        <dbReference type="EMBL" id="KAJ1177296.1"/>
    </source>
</evidence>
<organism evidence="2 3">
    <name type="scientific">Pleurodeles waltl</name>
    <name type="common">Iberian ribbed newt</name>
    <dbReference type="NCBI Taxonomy" id="8319"/>
    <lineage>
        <taxon>Eukaryota</taxon>
        <taxon>Metazoa</taxon>
        <taxon>Chordata</taxon>
        <taxon>Craniata</taxon>
        <taxon>Vertebrata</taxon>
        <taxon>Euteleostomi</taxon>
        <taxon>Amphibia</taxon>
        <taxon>Batrachia</taxon>
        <taxon>Caudata</taxon>
        <taxon>Salamandroidea</taxon>
        <taxon>Salamandridae</taxon>
        <taxon>Pleurodelinae</taxon>
        <taxon>Pleurodeles</taxon>
    </lineage>
</organism>
<evidence type="ECO:0000256" key="1">
    <source>
        <dbReference type="SAM" id="MobiDB-lite"/>
    </source>
</evidence>
<dbReference type="EMBL" id="JANPWB010000006">
    <property type="protein sequence ID" value="KAJ1177296.1"/>
    <property type="molecule type" value="Genomic_DNA"/>
</dbReference>
<proteinExistence type="predicted"/>
<sequence length="67" mass="7805">MQGLRTRECCHRKRTDLQRLRFPPGIPAVRKGKRSERSFPSNAAKPLKGKLKRRFKAIAALVERYNN</sequence>
<dbReference type="Proteomes" id="UP001066276">
    <property type="component" value="Chromosome 3_2"/>
</dbReference>
<accession>A0AAV7TMA3</accession>
<dbReference type="AlphaFoldDB" id="A0AAV7TMA3"/>
<evidence type="ECO:0000313" key="3">
    <source>
        <dbReference type="Proteomes" id="UP001066276"/>
    </source>
</evidence>
<name>A0AAV7TMA3_PLEWA</name>
<reference evidence="2" key="1">
    <citation type="journal article" date="2022" name="bioRxiv">
        <title>Sequencing and chromosome-scale assembly of the giantPleurodeles waltlgenome.</title>
        <authorList>
            <person name="Brown T."/>
            <person name="Elewa A."/>
            <person name="Iarovenko S."/>
            <person name="Subramanian E."/>
            <person name="Araus A.J."/>
            <person name="Petzold A."/>
            <person name="Susuki M."/>
            <person name="Suzuki K.-i.T."/>
            <person name="Hayashi T."/>
            <person name="Toyoda A."/>
            <person name="Oliveira C."/>
            <person name="Osipova E."/>
            <person name="Leigh N.D."/>
            <person name="Simon A."/>
            <person name="Yun M.H."/>
        </authorList>
    </citation>
    <scope>NUCLEOTIDE SEQUENCE</scope>
    <source>
        <strain evidence="2">20211129_DDA</strain>
        <tissue evidence="2">Liver</tissue>
    </source>
</reference>
<keyword evidence="3" id="KW-1185">Reference proteome</keyword>
<feature type="region of interest" description="Disordered" evidence="1">
    <location>
        <begin position="23"/>
        <end position="48"/>
    </location>
</feature>